<proteinExistence type="inferred from homology"/>
<dbReference type="SUPFAM" id="SSF55008">
    <property type="entry name" value="HMA, heavy metal-associated domain"/>
    <property type="match status" value="2"/>
</dbReference>
<dbReference type="PROSITE" id="PS00154">
    <property type="entry name" value="ATPASE_E1_E2"/>
    <property type="match status" value="1"/>
</dbReference>
<dbReference type="InterPro" id="IPR023299">
    <property type="entry name" value="ATPase_P-typ_cyto_dom_N"/>
</dbReference>
<feature type="transmembrane region" description="Helical" evidence="10">
    <location>
        <begin position="765"/>
        <end position="788"/>
    </location>
</feature>
<feature type="domain" description="HMA" evidence="12">
    <location>
        <begin position="206"/>
        <end position="276"/>
    </location>
</feature>
<dbReference type="InterPro" id="IPR008250">
    <property type="entry name" value="ATPase_P-typ_transduc_dom_A_sf"/>
</dbReference>
<evidence type="ECO:0000259" key="12">
    <source>
        <dbReference type="PROSITE" id="PS50846"/>
    </source>
</evidence>
<dbReference type="Gene3D" id="3.40.50.1000">
    <property type="entry name" value="HAD superfamily/HAD-like"/>
    <property type="match status" value="1"/>
</dbReference>
<feature type="transmembrane region" description="Helical" evidence="10">
    <location>
        <begin position="1192"/>
        <end position="1212"/>
    </location>
</feature>
<dbReference type="GO" id="GO:0055070">
    <property type="term" value="P:copper ion homeostasis"/>
    <property type="evidence" value="ECO:0007669"/>
    <property type="project" value="TreeGrafter"/>
</dbReference>
<dbReference type="NCBIfam" id="TIGR01525">
    <property type="entry name" value="ATPase-IB_hvy"/>
    <property type="match status" value="1"/>
</dbReference>
<comment type="similarity">
    <text evidence="2 10">Belongs to the cation transport ATPase (P-type) (TC 3.A.3) family. Type IB subfamily.</text>
</comment>
<dbReference type="SUPFAM" id="SSF81660">
    <property type="entry name" value="Metal cation-transporting ATPase, ATP-binding domain N"/>
    <property type="match status" value="1"/>
</dbReference>
<dbReference type="InterPro" id="IPR006121">
    <property type="entry name" value="HMA_dom"/>
</dbReference>
<comment type="subcellular location">
    <subcellularLocation>
        <location evidence="1">Membrane</location>
        <topology evidence="1">Multi-pass membrane protein</topology>
    </subcellularLocation>
</comment>
<dbReference type="InterPro" id="IPR017969">
    <property type="entry name" value="Heavy-metal-associated_CS"/>
</dbReference>
<dbReference type="SUPFAM" id="SSF56784">
    <property type="entry name" value="HAD-like"/>
    <property type="match status" value="1"/>
</dbReference>
<feature type="transmembrane region" description="Helical" evidence="10">
    <location>
        <begin position="560"/>
        <end position="580"/>
    </location>
</feature>
<reference evidence="13 14" key="1">
    <citation type="journal article" date="2018" name="Mol. Biol. Evol.">
        <title>Broad Genomic Sampling Reveals a Smut Pathogenic Ancestry of the Fungal Clade Ustilaginomycotina.</title>
        <authorList>
            <person name="Kijpornyongpan T."/>
            <person name="Mondo S.J."/>
            <person name="Barry K."/>
            <person name="Sandor L."/>
            <person name="Lee J."/>
            <person name="Lipzen A."/>
            <person name="Pangilinan J."/>
            <person name="LaButti K."/>
            <person name="Hainaut M."/>
            <person name="Henrissat B."/>
            <person name="Grigoriev I.V."/>
            <person name="Spatafora J.W."/>
            <person name="Aime M.C."/>
        </authorList>
    </citation>
    <scope>NUCLEOTIDE SEQUENCE [LARGE SCALE GENOMIC DNA]</scope>
    <source>
        <strain evidence="13 14">MCA 4186</strain>
    </source>
</reference>
<evidence type="ECO:0000256" key="6">
    <source>
        <dbReference type="ARBA" id="ARBA00022840"/>
    </source>
</evidence>
<evidence type="ECO:0000256" key="4">
    <source>
        <dbReference type="ARBA" id="ARBA00022723"/>
    </source>
</evidence>
<evidence type="ECO:0000256" key="2">
    <source>
        <dbReference type="ARBA" id="ARBA00006024"/>
    </source>
</evidence>
<feature type="transmembrane region" description="Helical" evidence="10">
    <location>
        <begin position="1161"/>
        <end position="1180"/>
    </location>
</feature>
<evidence type="ECO:0000256" key="1">
    <source>
        <dbReference type="ARBA" id="ARBA00004141"/>
    </source>
</evidence>
<dbReference type="SUPFAM" id="SSF81665">
    <property type="entry name" value="Calcium ATPase, transmembrane domain M"/>
    <property type="match status" value="1"/>
</dbReference>
<evidence type="ECO:0000256" key="10">
    <source>
        <dbReference type="RuleBase" id="RU362081"/>
    </source>
</evidence>
<dbReference type="AlphaFoldDB" id="A0A316ZIQ6"/>
<feature type="region of interest" description="Disordered" evidence="11">
    <location>
        <begin position="136"/>
        <end position="161"/>
    </location>
</feature>
<feature type="transmembrane region" description="Helical" evidence="10">
    <location>
        <begin position="600"/>
        <end position="620"/>
    </location>
</feature>
<keyword evidence="3 10" id="KW-0812">Transmembrane</keyword>
<evidence type="ECO:0000256" key="11">
    <source>
        <dbReference type="SAM" id="MobiDB-lite"/>
    </source>
</evidence>
<protein>
    <submittedName>
        <fullName evidence="13">Heavy metal translocatin</fullName>
    </submittedName>
</protein>
<name>A0A316ZIQ6_9BASI</name>
<dbReference type="PRINTS" id="PR00119">
    <property type="entry name" value="CATATPASE"/>
</dbReference>
<dbReference type="RefSeq" id="XP_025600452.1">
    <property type="nucleotide sequence ID" value="XM_025740819.1"/>
</dbReference>
<feature type="compositionally biased region" description="Low complexity" evidence="11">
    <location>
        <begin position="148"/>
        <end position="161"/>
    </location>
</feature>
<dbReference type="InterPro" id="IPR018303">
    <property type="entry name" value="ATPase_P-typ_P_site"/>
</dbReference>
<dbReference type="CDD" id="cd00371">
    <property type="entry name" value="HMA"/>
    <property type="match status" value="3"/>
</dbReference>
<evidence type="ECO:0000256" key="8">
    <source>
        <dbReference type="ARBA" id="ARBA00022989"/>
    </source>
</evidence>
<dbReference type="PANTHER" id="PTHR43520:SF32">
    <property type="entry name" value="COPPER RESISTANCE P-TYPE ATPASE (EUROFUNG)"/>
    <property type="match status" value="1"/>
</dbReference>
<dbReference type="SUPFAM" id="SSF81653">
    <property type="entry name" value="Calcium ATPase, transduction domain A"/>
    <property type="match status" value="1"/>
</dbReference>
<dbReference type="Pfam" id="PF00122">
    <property type="entry name" value="E1-E2_ATPase"/>
    <property type="match status" value="1"/>
</dbReference>
<keyword evidence="14" id="KW-1185">Reference proteome</keyword>
<dbReference type="STRING" id="58919.A0A316ZIQ6"/>
<dbReference type="InterPro" id="IPR027256">
    <property type="entry name" value="P-typ_ATPase_IB"/>
</dbReference>
<keyword evidence="8 10" id="KW-1133">Transmembrane helix</keyword>
<dbReference type="PROSITE" id="PS01047">
    <property type="entry name" value="HMA_1"/>
    <property type="match status" value="1"/>
</dbReference>
<keyword evidence="4 10" id="KW-0479">Metal-binding</keyword>
<dbReference type="InterPro" id="IPR059000">
    <property type="entry name" value="ATPase_P-type_domA"/>
</dbReference>
<evidence type="ECO:0000256" key="9">
    <source>
        <dbReference type="ARBA" id="ARBA00023136"/>
    </source>
</evidence>
<evidence type="ECO:0000256" key="5">
    <source>
        <dbReference type="ARBA" id="ARBA00022741"/>
    </source>
</evidence>
<dbReference type="Gene3D" id="3.40.1110.10">
    <property type="entry name" value="Calcium-transporting ATPase, cytoplasmic domain N"/>
    <property type="match status" value="1"/>
</dbReference>
<dbReference type="InterPro" id="IPR036412">
    <property type="entry name" value="HAD-like_sf"/>
</dbReference>
<keyword evidence="7" id="KW-1278">Translocase</keyword>
<keyword evidence="9 10" id="KW-0472">Membrane</keyword>
<feature type="transmembrane region" description="Helical" evidence="10">
    <location>
        <begin position="518"/>
        <end position="539"/>
    </location>
</feature>
<dbReference type="InterPro" id="IPR023214">
    <property type="entry name" value="HAD_sf"/>
</dbReference>
<dbReference type="Gene3D" id="2.70.150.10">
    <property type="entry name" value="Calcium-transporting ATPase, cytoplasmic transduction domain A"/>
    <property type="match status" value="1"/>
</dbReference>
<dbReference type="Proteomes" id="UP000245946">
    <property type="component" value="Unassembled WGS sequence"/>
</dbReference>
<keyword evidence="6 10" id="KW-0067">ATP-binding</keyword>
<dbReference type="InterPro" id="IPR036163">
    <property type="entry name" value="HMA_dom_sf"/>
</dbReference>
<sequence length="1216" mass="128301">MSLPHERTALLSSAARRINSKAGAGSGRGAALQLRTTLVVPALHCPSCVEHITSLLGHSVSDVSVSLLDSSVQFTHAAHAAHEQAHFDRAHVLALLARLCATLDADGYPAAALQTREVAARGRPSASAQAITLDDVQREAEQPDTAGSAPSSFPPSRAFLRPLTYRKEQRSTAAEREEARQRHMSVCAACRGEGEDEHHHEPDAPLKATLAIGGMTCASCVNAVNSAAQTLNAGDHKLLHAFSVELLSNSASATVQSKAALDQLVEAIEDAGYDVSVATVAPAGEERKWTAQYSVGGMTCASCVGNVERAVRGAVELSSFQVVLLEGRASAAFGAADEAAARKVADTVLEAIDDAGYEVQLSSLDTDAAPATQARAARVSIQGMFCGHCVSKVQRYFERKRDEGSISIDAKELSSLRTDLPELAFTYAPSAHTTLRSILSDLASLDPAFNVVHVTPPSLASRSAELARREFLDYAVRFAIALVFAVPTFVVGMLAPALDESAPLRQRLAAPAWGGATVAEVTLFALATPVQFGVGSLFYARSYKSLRSVWRPGRSWSERLLRWGNMEVLVAVGTSVAYFASFAFMLFNVARGPQEQMSDAMTFFDASVFLITFILLGRLLESWSKRRTGDAVAALGALRPSRGLLLLDPAAGSASKLRELDVALLELGDLVLVPAGASPPLDSVLADERTALFDESSLTGESVPAKKQAGDQLFAGTANASAHPVIARVSALPGEQLLDGILDVVRSASGRKASIERIADRVTSVFVPVVIYIAIGVLLLWLVVLYAIASPRWVRAHTPHPDEPGARFLYALQFAISVVVVACPCGIGLAAPTAQLAGIGLASARGILVNGGGEAFQQASQAGRRRTVVVFDKTGTLTEGVGQVVERLDVSTNDSIDIWHALDVVEQSSTHPVGEAIRRYCEEMAAGADAAAPRPSDVQELSGSGLIGRFAGFDLLVGNRRLVTECAPLGAEHQEIVAQWQSQARSAVFVAIRREGQAPRVLCALAVADPLRTEAAATIAALRKRYRAECWIVSGDAEATVRAVAAQLDIEHVVAGVLPTGKQDALERIRNGSEEGVRGGEKPLHACLDVPWLTQCAQQGDGINDAPALTSADVGVAMGGGSAIASSSADFILLSPTAPLASLPVLLSLSRATARKVRQNFAWAACFNLILLPIAAGALAPTDFTLGPSWSGLAMALSSTSVILNALTLRLWRPES</sequence>
<evidence type="ECO:0000313" key="14">
    <source>
        <dbReference type="Proteomes" id="UP000245946"/>
    </source>
</evidence>
<dbReference type="GeneID" id="37268363"/>
<gene>
    <name evidence="13" type="ORF">FA09DRAFT_315815</name>
</gene>
<dbReference type="Gene3D" id="3.30.70.100">
    <property type="match status" value="2"/>
</dbReference>
<feature type="domain" description="HMA" evidence="12">
    <location>
        <begin position="289"/>
        <end position="360"/>
    </location>
</feature>
<feature type="transmembrane region" description="Helical" evidence="10">
    <location>
        <begin position="808"/>
        <end position="831"/>
    </location>
</feature>
<dbReference type="GO" id="GO:0005507">
    <property type="term" value="F:copper ion binding"/>
    <property type="evidence" value="ECO:0007669"/>
    <property type="project" value="TreeGrafter"/>
</dbReference>
<dbReference type="PANTHER" id="PTHR43520">
    <property type="entry name" value="ATP7, ISOFORM B"/>
    <property type="match status" value="1"/>
</dbReference>
<evidence type="ECO:0000256" key="7">
    <source>
        <dbReference type="ARBA" id="ARBA00022967"/>
    </source>
</evidence>
<dbReference type="GO" id="GO:0043682">
    <property type="term" value="F:P-type divalent copper transporter activity"/>
    <property type="evidence" value="ECO:0007669"/>
    <property type="project" value="TreeGrafter"/>
</dbReference>
<dbReference type="GO" id="GO:0016020">
    <property type="term" value="C:membrane"/>
    <property type="evidence" value="ECO:0007669"/>
    <property type="project" value="UniProtKB-SubCell"/>
</dbReference>
<dbReference type="PROSITE" id="PS50846">
    <property type="entry name" value="HMA_2"/>
    <property type="match status" value="2"/>
</dbReference>
<keyword evidence="5 10" id="KW-0547">Nucleotide-binding</keyword>
<evidence type="ECO:0000313" key="13">
    <source>
        <dbReference type="EMBL" id="PWO00174.1"/>
    </source>
</evidence>
<dbReference type="Pfam" id="PF00702">
    <property type="entry name" value="Hydrolase"/>
    <property type="match status" value="1"/>
</dbReference>
<dbReference type="InterPro" id="IPR023298">
    <property type="entry name" value="ATPase_P-typ_TM_dom_sf"/>
</dbReference>
<dbReference type="OrthoDB" id="432719at2759"/>
<feature type="transmembrane region" description="Helical" evidence="10">
    <location>
        <begin position="478"/>
        <end position="498"/>
    </location>
</feature>
<dbReference type="EMBL" id="KZ819286">
    <property type="protein sequence ID" value="PWO00174.1"/>
    <property type="molecule type" value="Genomic_DNA"/>
</dbReference>
<dbReference type="GO" id="GO:0005524">
    <property type="term" value="F:ATP binding"/>
    <property type="evidence" value="ECO:0007669"/>
    <property type="project" value="UniProtKB-UniRule"/>
</dbReference>
<accession>A0A316ZIQ6</accession>
<organism evidence="13 14">
    <name type="scientific">Tilletiopsis washingtonensis</name>
    <dbReference type="NCBI Taxonomy" id="58919"/>
    <lineage>
        <taxon>Eukaryota</taxon>
        <taxon>Fungi</taxon>
        <taxon>Dikarya</taxon>
        <taxon>Basidiomycota</taxon>
        <taxon>Ustilaginomycotina</taxon>
        <taxon>Exobasidiomycetes</taxon>
        <taxon>Entylomatales</taxon>
        <taxon>Entylomatales incertae sedis</taxon>
        <taxon>Tilletiopsis</taxon>
    </lineage>
</organism>
<evidence type="ECO:0000256" key="3">
    <source>
        <dbReference type="ARBA" id="ARBA00022692"/>
    </source>
</evidence>